<dbReference type="PROSITE" id="PS51186">
    <property type="entry name" value="GNAT"/>
    <property type="match status" value="1"/>
</dbReference>
<evidence type="ECO:0000256" key="2">
    <source>
        <dbReference type="ARBA" id="ARBA00023315"/>
    </source>
</evidence>
<dbReference type="EMBL" id="CP064946">
    <property type="protein sequence ID" value="QPH51349.1"/>
    <property type="molecule type" value="Genomic_DNA"/>
</dbReference>
<keyword evidence="2" id="KW-0012">Acyltransferase</keyword>
<name>A0A7S9LC07_9PSED</name>
<sequence length="152" mass="16647">MARVIRAASVLDAESISRVILAALRHSNAADYDAATLARVARAFTPQAVVQSLDRRVVWVALESDVVVATASLEKNVVRSVFVDPSYQRQGLGEQLMGYIEQEARDTGVRQLQVPSSLTAQGFYARLGYTAVREVRYGDERTVVMAKVMTAS</sequence>
<dbReference type="InterPro" id="IPR050832">
    <property type="entry name" value="Bact_Acetyltransf"/>
</dbReference>
<evidence type="ECO:0000256" key="1">
    <source>
        <dbReference type="ARBA" id="ARBA00022679"/>
    </source>
</evidence>
<evidence type="ECO:0000313" key="5">
    <source>
        <dbReference type="Proteomes" id="UP000594430"/>
    </source>
</evidence>
<proteinExistence type="predicted"/>
<dbReference type="PANTHER" id="PTHR43877">
    <property type="entry name" value="AMINOALKYLPHOSPHONATE N-ACETYLTRANSFERASE-RELATED-RELATED"/>
    <property type="match status" value="1"/>
</dbReference>
<dbReference type="Gene3D" id="3.40.630.30">
    <property type="match status" value="1"/>
</dbReference>
<dbReference type="RefSeq" id="WP_049696120.1">
    <property type="nucleotide sequence ID" value="NZ_CP157870.1"/>
</dbReference>
<dbReference type="InterPro" id="IPR016181">
    <property type="entry name" value="Acyl_CoA_acyltransferase"/>
</dbReference>
<reference evidence="4 5" key="1">
    <citation type="submission" date="2020-11" db="EMBL/GenBank/DDBJ databases">
        <title>Pseudomonas fulva producing VIM-24.</title>
        <authorList>
            <person name="Liu S."/>
        </authorList>
    </citation>
    <scope>NUCLEOTIDE SEQUENCE [LARGE SCALE GENOMIC DNA]</scope>
    <source>
        <strain evidence="4 5">ZDHY414</strain>
    </source>
</reference>
<dbReference type="Pfam" id="PF13673">
    <property type="entry name" value="Acetyltransf_10"/>
    <property type="match status" value="1"/>
</dbReference>
<feature type="domain" description="N-acetyltransferase" evidence="3">
    <location>
        <begin position="3"/>
        <end position="150"/>
    </location>
</feature>
<dbReference type="CDD" id="cd04301">
    <property type="entry name" value="NAT_SF"/>
    <property type="match status" value="1"/>
</dbReference>
<accession>A0A7S9LC07</accession>
<gene>
    <name evidence="4" type="ORF">IZU98_12585</name>
</gene>
<dbReference type="GO" id="GO:0016747">
    <property type="term" value="F:acyltransferase activity, transferring groups other than amino-acyl groups"/>
    <property type="evidence" value="ECO:0007669"/>
    <property type="project" value="InterPro"/>
</dbReference>
<evidence type="ECO:0000313" key="4">
    <source>
        <dbReference type="EMBL" id="QPH51349.1"/>
    </source>
</evidence>
<dbReference type="Proteomes" id="UP000594430">
    <property type="component" value="Chromosome"/>
</dbReference>
<dbReference type="SUPFAM" id="SSF55729">
    <property type="entry name" value="Acyl-CoA N-acyltransferases (Nat)"/>
    <property type="match status" value="1"/>
</dbReference>
<dbReference type="PANTHER" id="PTHR43877:SF1">
    <property type="entry name" value="ACETYLTRANSFERASE"/>
    <property type="match status" value="1"/>
</dbReference>
<organism evidence="4 5">
    <name type="scientific">Pseudomonas fulva</name>
    <dbReference type="NCBI Taxonomy" id="47880"/>
    <lineage>
        <taxon>Bacteria</taxon>
        <taxon>Pseudomonadati</taxon>
        <taxon>Pseudomonadota</taxon>
        <taxon>Gammaproteobacteria</taxon>
        <taxon>Pseudomonadales</taxon>
        <taxon>Pseudomonadaceae</taxon>
        <taxon>Pseudomonas</taxon>
    </lineage>
</organism>
<dbReference type="AlphaFoldDB" id="A0A7S9LC07"/>
<protein>
    <submittedName>
        <fullName evidence="4">GNAT family N-acetyltransferase</fullName>
    </submittedName>
</protein>
<keyword evidence="1 4" id="KW-0808">Transferase</keyword>
<dbReference type="InterPro" id="IPR000182">
    <property type="entry name" value="GNAT_dom"/>
</dbReference>
<evidence type="ECO:0000259" key="3">
    <source>
        <dbReference type="PROSITE" id="PS51186"/>
    </source>
</evidence>